<protein>
    <submittedName>
        <fullName evidence="2">Uncharacterized protein</fullName>
    </submittedName>
</protein>
<dbReference type="Proteomes" id="UP000828390">
    <property type="component" value="Unassembled WGS sequence"/>
</dbReference>
<feature type="compositionally biased region" description="Polar residues" evidence="1">
    <location>
        <begin position="51"/>
        <end position="63"/>
    </location>
</feature>
<evidence type="ECO:0000256" key="1">
    <source>
        <dbReference type="SAM" id="MobiDB-lite"/>
    </source>
</evidence>
<feature type="region of interest" description="Disordered" evidence="1">
    <location>
        <begin position="51"/>
        <end position="74"/>
    </location>
</feature>
<keyword evidence="3" id="KW-1185">Reference proteome</keyword>
<comment type="caution">
    <text evidence="2">The sequence shown here is derived from an EMBL/GenBank/DDBJ whole genome shotgun (WGS) entry which is preliminary data.</text>
</comment>
<gene>
    <name evidence="2" type="ORF">DPMN_023122</name>
</gene>
<accession>A0A9D4LM33</accession>
<feature type="compositionally biased region" description="Polar residues" evidence="1">
    <location>
        <begin position="1"/>
        <end position="10"/>
    </location>
</feature>
<dbReference type="EMBL" id="JAIWYP010000002">
    <property type="protein sequence ID" value="KAH3860229.1"/>
    <property type="molecule type" value="Genomic_DNA"/>
</dbReference>
<feature type="region of interest" description="Disordered" evidence="1">
    <location>
        <begin position="102"/>
        <end position="122"/>
    </location>
</feature>
<evidence type="ECO:0000313" key="3">
    <source>
        <dbReference type="Proteomes" id="UP000828390"/>
    </source>
</evidence>
<feature type="compositionally biased region" description="Polar residues" evidence="1">
    <location>
        <begin position="333"/>
        <end position="349"/>
    </location>
</feature>
<feature type="region of interest" description="Disordered" evidence="1">
    <location>
        <begin position="333"/>
        <end position="363"/>
    </location>
</feature>
<name>A0A9D4LM33_DREPO</name>
<sequence length="412" mass="45379">MLSESGSNPGSAGRTLYPLRQGNHRTQGLPVGHYVHYAKAIIEPRVCRSDTISTTPRQSSNPGSAGRTLCPLRQGNHRTQGLPVGHFVHYAKAIIEPRVCRSDTISTTPRQSSNPGSAGRTLYPLRQGNHRTQGLPVGHYVHYAKALIEPRVCRSDTMSTMPRQSSNPGSADRTLYPLRQGNHRTQGLPVGHYVHYAKAIIEPRVCRSDTISTTSRQSSNPRSAGRTLCPLRQGNHRTQGLPVGHYVHYAKAIIEPRVCRSDTISTTPRQSSNPGSAGRTLCLLRQGNHRTQGLPVGHYPLRQGNHRTQGLPVGHYFHYAKAIIEPRVCRSDTISTTPRQSSNPGSSGRTLRPLRQGNHRTQGLPVGHYIHYAKAIIEPRICRSDTMSTTPRQSLNPGSAGRTLYPLRQGNH</sequence>
<feature type="region of interest" description="Disordered" evidence="1">
    <location>
        <begin position="1"/>
        <end position="24"/>
    </location>
</feature>
<feature type="region of interest" description="Disordered" evidence="1">
    <location>
        <begin position="211"/>
        <end position="236"/>
    </location>
</feature>
<feature type="compositionally biased region" description="Polar residues" evidence="1">
    <location>
        <begin position="211"/>
        <end position="222"/>
    </location>
</feature>
<proteinExistence type="predicted"/>
<reference evidence="2" key="2">
    <citation type="submission" date="2020-11" db="EMBL/GenBank/DDBJ databases">
        <authorList>
            <person name="McCartney M.A."/>
            <person name="Auch B."/>
            <person name="Kono T."/>
            <person name="Mallez S."/>
            <person name="Becker A."/>
            <person name="Gohl D.M."/>
            <person name="Silverstein K.A.T."/>
            <person name="Koren S."/>
            <person name="Bechman K.B."/>
            <person name="Herman A."/>
            <person name="Abrahante J.E."/>
            <person name="Garbe J."/>
        </authorList>
    </citation>
    <scope>NUCLEOTIDE SEQUENCE</scope>
    <source>
        <strain evidence="2">Duluth1</strain>
        <tissue evidence="2">Whole animal</tissue>
    </source>
</reference>
<evidence type="ECO:0000313" key="2">
    <source>
        <dbReference type="EMBL" id="KAH3860229.1"/>
    </source>
</evidence>
<feature type="compositionally biased region" description="Polar residues" evidence="1">
    <location>
        <begin position="103"/>
        <end position="116"/>
    </location>
</feature>
<feature type="region of interest" description="Disordered" evidence="1">
    <location>
        <begin position="386"/>
        <end position="412"/>
    </location>
</feature>
<dbReference type="AlphaFoldDB" id="A0A9D4LM33"/>
<organism evidence="2 3">
    <name type="scientific">Dreissena polymorpha</name>
    <name type="common">Zebra mussel</name>
    <name type="synonym">Mytilus polymorpha</name>
    <dbReference type="NCBI Taxonomy" id="45954"/>
    <lineage>
        <taxon>Eukaryota</taxon>
        <taxon>Metazoa</taxon>
        <taxon>Spiralia</taxon>
        <taxon>Lophotrochozoa</taxon>
        <taxon>Mollusca</taxon>
        <taxon>Bivalvia</taxon>
        <taxon>Autobranchia</taxon>
        <taxon>Heteroconchia</taxon>
        <taxon>Euheterodonta</taxon>
        <taxon>Imparidentia</taxon>
        <taxon>Neoheterodontei</taxon>
        <taxon>Myida</taxon>
        <taxon>Dreissenoidea</taxon>
        <taxon>Dreissenidae</taxon>
        <taxon>Dreissena</taxon>
    </lineage>
</organism>
<reference evidence="2" key="1">
    <citation type="journal article" date="2019" name="bioRxiv">
        <title>The Genome of the Zebra Mussel, Dreissena polymorpha: A Resource for Invasive Species Research.</title>
        <authorList>
            <person name="McCartney M.A."/>
            <person name="Auch B."/>
            <person name="Kono T."/>
            <person name="Mallez S."/>
            <person name="Zhang Y."/>
            <person name="Obille A."/>
            <person name="Becker A."/>
            <person name="Abrahante J.E."/>
            <person name="Garbe J."/>
            <person name="Badalamenti J.P."/>
            <person name="Herman A."/>
            <person name="Mangelson H."/>
            <person name="Liachko I."/>
            <person name="Sullivan S."/>
            <person name="Sone E.D."/>
            <person name="Koren S."/>
            <person name="Silverstein K.A.T."/>
            <person name="Beckman K.B."/>
            <person name="Gohl D.M."/>
        </authorList>
    </citation>
    <scope>NUCLEOTIDE SEQUENCE</scope>
    <source>
        <strain evidence="2">Duluth1</strain>
        <tissue evidence="2">Whole animal</tissue>
    </source>
</reference>
<feature type="compositionally biased region" description="Polar residues" evidence="1">
    <location>
        <begin position="386"/>
        <end position="397"/>
    </location>
</feature>